<dbReference type="PANTHER" id="PTHR34351">
    <property type="entry name" value="SLR1927 PROTEIN-RELATED"/>
    <property type="match status" value="1"/>
</dbReference>
<keyword evidence="2" id="KW-1133">Transmembrane helix</keyword>
<sequence>MVSQVVNEPSPRRRRPRLGRPGPRRPRPFPSGRAQALRARVRSRRLLLLERLSALLARAARQPVLAALLGALGRVLDVVTPLGRWSLLAVLLAWPVALLTHWQEVWGVAVVLTVLLVLALPTVIGRRTYQVQVSLASGRVTVGEPAIGTVRLSNPAPRRVGGSAVELPVGAGTAVFQVPRLAGKASHEEVFTIPTRRRGVIVVGPVTSVRGDPVGLLRRRQRWNEPVELFVHPRTTAIDAESIGFIRDIEGAVTQELSSSDVSFHALRDYVPGDDRRNVHWRSTARTGRLMVRQFEETRRAHLLVVLDLDEVAWADPEEFETGVSCAASLVLAAYRADREVTLLSQAGIPVAPTAVRALDAITRLERLRTRTDLGTLARQAAQDVPHASVVALVTGSQQPATQLHRAYCQLPLAAYTLGLRVDRGSTLVSSQVGGLRLFTLGALESLPLAMRRAAQ</sequence>
<dbReference type="KEGG" id="awe:JG540_02185"/>
<keyword evidence="2" id="KW-0472">Membrane</keyword>
<evidence type="ECO:0000256" key="2">
    <source>
        <dbReference type="SAM" id="Phobius"/>
    </source>
</evidence>
<protein>
    <submittedName>
        <fullName evidence="4">DUF58 domain-containing protein</fullName>
    </submittedName>
</protein>
<evidence type="ECO:0000313" key="4">
    <source>
        <dbReference type="EMBL" id="QQM67711.1"/>
    </source>
</evidence>
<gene>
    <name evidence="4" type="ORF">JG540_02185</name>
</gene>
<feature type="transmembrane region" description="Helical" evidence="2">
    <location>
        <begin position="106"/>
        <end position="124"/>
    </location>
</feature>
<accession>A0A7T7S269</accession>
<proteinExistence type="predicted"/>
<feature type="transmembrane region" description="Helical" evidence="2">
    <location>
        <begin position="82"/>
        <end position="99"/>
    </location>
</feature>
<dbReference type="Pfam" id="PF01882">
    <property type="entry name" value="DUF58"/>
    <property type="match status" value="1"/>
</dbReference>
<name>A0A7T7S269_9ACTO</name>
<feature type="domain" description="DUF58" evidence="3">
    <location>
        <begin position="267"/>
        <end position="358"/>
    </location>
</feature>
<reference evidence="4 5" key="1">
    <citation type="submission" date="2020-12" db="EMBL/GenBank/DDBJ databases">
        <authorList>
            <person name="Zhou J."/>
        </authorList>
    </citation>
    <scope>NUCLEOTIDE SEQUENCE [LARGE SCALE GENOMIC DNA]</scope>
    <source>
        <strain evidence="4 5">CCUG 61299</strain>
    </source>
</reference>
<feature type="compositionally biased region" description="Basic residues" evidence="1">
    <location>
        <begin position="12"/>
        <end position="27"/>
    </location>
</feature>
<feature type="region of interest" description="Disordered" evidence="1">
    <location>
        <begin position="1"/>
        <end position="33"/>
    </location>
</feature>
<dbReference type="RefSeq" id="WP_200276627.1">
    <property type="nucleotide sequence ID" value="NZ_CP066802.1"/>
</dbReference>
<dbReference type="AlphaFoldDB" id="A0A7T7S269"/>
<organism evidence="4 5">
    <name type="scientific">Actinomyces weissii</name>
    <dbReference type="NCBI Taxonomy" id="675090"/>
    <lineage>
        <taxon>Bacteria</taxon>
        <taxon>Bacillati</taxon>
        <taxon>Actinomycetota</taxon>
        <taxon>Actinomycetes</taxon>
        <taxon>Actinomycetales</taxon>
        <taxon>Actinomycetaceae</taxon>
        <taxon>Actinomyces</taxon>
    </lineage>
</organism>
<dbReference type="EMBL" id="CP066802">
    <property type="protein sequence ID" value="QQM67711.1"/>
    <property type="molecule type" value="Genomic_DNA"/>
</dbReference>
<evidence type="ECO:0000259" key="3">
    <source>
        <dbReference type="Pfam" id="PF01882"/>
    </source>
</evidence>
<evidence type="ECO:0000313" key="5">
    <source>
        <dbReference type="Proteomes" id="UP000595895"/>
    </source>
</evidence>
<keyword evidence="2" id="KW-0812">Transmembrane</keyword>
<evidence type="ECO:0000256" key="1">
    <source>
        <dbReference type="SAM" id="MobiDB-lite"/>
    </source>
</evidence>
<dbReference type="InterPro" id="IPR002881">
    <property type="entry name" value="DUF58"/>
</dbReference>
<dbReference type="Proteomes" id="UP000595895">
    <property type="component" value="Chromosome"/>
</dbReference>
<keyword evidence="5" id="KW-1185">Reference proteome</keyword>